<gene>
    <name evidence="2" type="ORF">SSQG_07692</name>
</gene>
<evidence type="ECO:0000313" key="3">
    <source>
        <dbReference type="Proteomes" id="UP000004184"/>
    </source>
</evidence>
<dbReference type="EMBL" id="GG657757">
    <property type="protein sequence ID" value="EFL37174.1"/>
    <property type="molecule type" value="Genomic_DNA"/>
</dbReference>
<dbReference type="HOGENOM" id="CLU_2588369_0_0_11"/>
<reference evidence="3" key="1">
    <citation type="submission" date="2009-02" db="EMBL/GenBank/DDBJ databases">
        <title>Annotation of Streptomyces viridochromogenes strain DSM 40736.</title>
        <authorList>
            <consortium name="The Broad Institute Genome Sequencing Platform"/>
            <consortium name="Broad Institute Microbial Sequencing Center"/>
            <person name="Fischbach M."/>
            <person name="Godfrey P."/>
            <person name="Ward D."/>
            <person name="Young S."/>
            <person name="Zeng Q."/>
            <person name="Koehrsen M."/>
            <person name="Alvarado L."/>
            <person name="Berlin A.M."/>
            <person name="Bochicchio J."/>
            <person name="Borenstein D."/>
            <person name="Chapman S.B."/>
            <person name="Chen Z."/>
            <person name="Engels R."/>
            <person name="Freedman E."/>
            <person name="Gellesch M."/>
            <person name="Goldberg J."/>
            <person name="Griggs A."/>
            <person name="Gujja S."/>
            <person name="Heilman E.R."/>
            <person name="Heiman D.I."/>
            <person name="Hepburn T.A."/>
            <person name="Howarth C."/>
            <person name="Jen D."/>
            <person name="Larson L."/>
            <person name="Lewis B."/>
            <person name="Mehta T."/>
            <person name="Park D."/>
            <person name="Pearson M."/>
            <person name="Richards J."/>
            <person name="Roberts A."/>
            <person name="Saif S."/>
            <person name="Shea T.D."/>
            <person name="Shenoy N."/>
            <person name="Sisk P."/>
            <person name="Stolte C."/>
            <person name="Sykes S.N."/>
            <person name="Thomson T."/>
            <person name="Walk T."/>
            <person name="White J."/>
            <person name="Yandava C."/>
            <person name="Straight P."/>
            <person name="Clardy J."/>
            <person name="Hung D."/>
            <person name="Kolter R."/>
            <person name="Mekalanos J."/>
            <person name="Walker S."/>
            <person name="Walsh C.T."/>
            <person name="Wieland-Brown L.C."/>
            <person name="Haas B."/>
            <person name="Nusbaum C."/>
            <person name="Birren B."/>
        </authorList>
    </citation>
    <scope>NUCLEOTIDE SEQUENCE [LARGE SCALE GENOMIC DNA]</scope>
    <source>
        <strain evidence="3">DSM 40736 / JCM 4977 / BCRC 1201 / Tue 494</strain>
    </source>
</reference>
<dbReference type="AlphaFoldDB" id="D9XHZ5"/>
<keyword evidence="3" id="KW-1185">Reference proteome</keyword>
<dbReference type="Proteomes" id="UP000004184">
    <property type="component" value="Unassembled WGS sequence"/>
</dbReference>
<accession>D9XHZ5</accession>
<sequence>MTGVVTGPGQGLFGPDRLAVGRLPAAPALGELGDEQEASAALVEGVGTAQVGEVELPSDTSQMRERARSGTASIESTPRR</sequence>
<feature type="region of interest" description="Disordered" evidence="1">
    <location>
        <begin position="48"/>
        <end position="80"/>
    </location>
</feature>
<evidence type="ECO:0000256" key="1">
    <source>
        <dbReference type="SAM" id="MobiDB-lite"/>
    </source>
</evidence>
<name>D9XHZ5_STRVT</name>
<protein>
    <submittedName>
        <fullName evidence="2">Predicted protein</fullName>
    </submittedName>
</protein>
<organism evidence="2 3">
    <name type="scientific">Streptomyces viridochromogenes (strain DSM 40736 / JCM 4977 / BCRC 1201 / Tue 494)</name>
    <dbReference type="NCBI Taxonomy" id="591159"/>
    <lineage>
        <taxon>Bacteria</taxon>
        <taxon>Bacillati</taxon>
        <taxon>Actinomycetota</taxon>
        <taxon>Actinomycetes</taxon>
        <taxon>Kitasatosporales</taxon>
        <taxon>Streptomycetaceae</taxon>
        <taxon>Streptomyces</taxon>
    </lineage>
</organism>
<feature type="compositionally biased region" description="Polar residues" evidence="1">
    <location>
        <begin position="70"/>
        <end position="80"/>
    </location>
</feature>
<proteinExistence type="predicted"/>
<evidence type="ECO:0000313" key="2">
    <source>
        <dbReference type="EMBL" id="EFL37174.1"/>
    </source>
</evidence>